<dbReference type="InterPro" id="IPR000845">
    <property type="entry name" value="Nucleoside_phosphorylase_d"/>
</dbReference>
<evidence type="ECO:0000256" key="1">
    <source>
        <dbReference type="ARBA" id="ARBA00004945"/>
    </source>
</evidence>
<dbReference type="Gene3D" id="3.40.50.1580">
    <property type="entry name" value="Nucleoside phosphorylase domain"/>
    <property type="match status" value="1"/>
</dbReference>
<dbReference type="SUPFAM" id="SSF53167">
    <property type="entry name" value="Purine and uridine phosphorylases"/>
    <property type="match status" value="1"/>
</dbReference>
<dbReference type="GO" id="GO:0019284">
    <property type="term" value="P:L-methionine salvage from S-adenosylmethionine"/>
    <property type="evidence" value="ECO:0007669"/>
    <property type="project" value="TreeGrafter"/>
</dbReference>
<dbReference type="InterPro" id="IPR010049">
    <property type="entry name" value="MTA_SAH_Nsdase"/>
</dbReference>
<evidence type="ECO:0000256" key="3">
    <source>
        <dbReference type="ARBA" id="ARBA00022605"/>
    </source>
</evidence>
<keyword evidence="3" id="KW-0028">Amino-acid biosynthesis</keyword>
<dbReference type="UniPathway" id="UPA00904">
    <property type="reaction ID" value="UER00871"/>
</dbReference>
<dbReference type="RefSeq" id="WP_119529993.1">
    <property type="nucleotide sequence ID" value="NZ_JBHSSP010000013.1"/>
</dbReference>
<keyword evidence="8" id="KW-1185">Reference proteome</keyword>
<sequence>MSIKDTQYDLAFMIAMEEEAMSLIRQDNYLLERLEASVEAGQFDNVEDALQDFVDSAERIGNTRFLTIELVTEVRDVEVKVKCLVCLMGIGKVNAAMATTLVCSQFKVDMLINYGFAGAIGPCLPNTIYLADSVSYGDVDVRGFDYQFGQVPRDEVFYKMPAKFTARLLEDYKRYSGRCAMGRIITTDMFINDTALKNRIVENVKEAQIATGSTSELLCFDMECAAIAQVAKAYNKSLLVFKEVSDSADETANESFKESAYEGANQSLQQAINFIFISLPSICIGLEVKRENARRLAQQAA</sequence>
<proteinExistence type="predicted"/>
<comment type="caution">
    <text evidence="7">The sequence shown here is derived from an EMBL/GenBank/DDBJ whole genome shotgun (WGS) entry which is preliminary data.</text>
</comment>
<dbReference type="PANTHER" id="PTHR46832">
    <property type="entry name" value="5'-METHYLTHIOADENOSINE/S-ADENOSYLHOMOCYSTEINE NUCLEOSIDASE"/>
    <property type="match status" value="1"/>
</dbReference>
<reference evidence="7 8" key="1">
    <citation type="submission" date="2017-08" db="EMBL/GenBank/DDBJ databases">
        <title>Reclassification of Bisgaard taxon 37 and 44.</title>
        <authorList>
            <person name="Christensen H."/>
        </authorList>
    </citation>
    <scope>NUCLEOTIDE SEQUENCE [LARGE SCALE GENOMIC DNA]</scope>
    <source>
        <strain evidence="7 8">111</strain>
    </source>
</reference>
<dbReference type="NCBIfam" id="TIGR01704">
    <property type="entry name" value="MTA_SAH-Nsdase"/>
    <property type="match status" value="1"/>
</dbReference>
<dbReference type="EMBL" id="NRJG01000004">
    <property type="protein sequence ID" value="RIY40645.1"/>
    <property type="molecule type" value="Genomic_DNA"/>
</dbReference>
<dbReference type="GO" id="GO:0008930">
    <property type="term" value="F:methylthioadenosine nucleosidase activity"/>
    <property type="evidence" value="ECO:0007669"/>
    <property type="project" value="InterPro"/>
</dbReference>
<comment type="pathway">
    <text evidence="1">Amino-acid biosynthesis; L-methionine biosynthesis via salvage pathway; S-methyl-5-thio-alpha-D-ribose 1-phosphate from S-methyl-5'-thioadenosine (hydrolase route): step 1/2.</text>
</comment>
<dbReference type="CDD" id="cd09008">
    <property type="entry name" value="MTAN"/>
    <property type="match status" value="1"/>
</dbReference>
<evidence type="ECO:0000256" key="2">
    <source>
        <dbReference type="ARBA" id="ARBA00011974"/>
    </source>
</evidence>
<dbReference type="PANTHER" id="PTHR46832:SF1">
    <property type="entry name" value="5'-METHYLTHIOADENOSINE_S-ADENOSYLHOMOCYSTEINE NUCLEOSIDASE"/>
    <property type="match status" value="1"/>
</dbReference>
<organism evidence="7 8">
    <name type="scientific">Psittacicella hinzii</name>
    <dbReference type="NCBI Taxonomy" id="2028575"/>
    <lineage>
        <taxon>Bacteria</taxon>
        <taxon>Pseudomonadati</taxon>
        <taxon>Pseudomonadota</taxon>
        <taxon>Gammaproteobacteria</taxon>
        <taxon>Pasteurellales</taxon>
        <taxon>Psittacicellaceae</taxon>
        <taxon>Psittacicella</taxon>
    </lineage>
</organism>
<name>A0A3A1YSP1_9GAMM</name>
<dbReference type="Pfam" id="PF01048">
    <property type="entry name" value="PNP_UDP_1"/>
    <property type="match status" value="1"/>
</dbReference>
<evidence type="ECO:0000313" key="8">
    <source>
        <dbReference type="Proteomes" id="UP000265916"/>
    </source>
</evidence>
<keyword evidence="4" id="KW-0378">Hydrolase</keyword>
<dbReference type="InterPro" id="IPR035994">
    <property type="entry name" value="Nucleoside_phosphorylase_sf"/>
</dbReference>
<evidence type="ECO:0000313" key="7">
    <source>
        <dbReference type="EMBL" id="RIY40645.1"/>
    </source>
</evidence>
<protein>
    <recommendedName>
        <fullName evidence="2">adenosylhomocysteine nucleosidase</fullName>
        <ecNumber evidence="2">3.2.2.9</ecNumber>
    </recommendedName>
</protein>
<keyword evidence="5" id="KW-0486">Methionine biosynthesis</keyword>
<dbReference type="GO" id="GO:0005829">
    <property type="term" value="C:cytosol"/>
    <property type="evidence" value="ECO:0007669"/>
    <property type="project" value="TreeGrafter"/>
</dbReference>
<dbReference type="Proteomes" id="UP000265916">
    <property type="component" value="Unassembled WGS sequence"/>
</dbReference>
<dbReference type="GO" id="GO:0019509">
    <property type="term" value="P:L-methionine salvage from methylthioadenosine"/>
    <property type="evidence" value="ECO:0007669"/>
    <property type="project" value="UniProtKB-UniPathway"/>
</dbReference>
<evidence type="ECO:0000259" key="6">
    <source>
        <dbReference type="Pfam" id="PF01048"/>
    </source>
</evidence>
<dbReference type="GO" id="GO:0009164">
    <property type="term" value="P:nucleoside catabolic process"/>
    <property type="evidence" value="ECO:0007669"/>
    <property type="project" value="InterPro"/>
</dbReference>
<evidence type="ECO:0000256" key="4">
    <source>
        <dbReference type="ARBA" id="ARBA00022801"/>
    </source>
</evidence>
<dbReference type="EC" id="3.2.2.9" evidence="2"/>
<gene>
    <name evidence="7" type="primary">mtnN</name>
    <name evidence="7" type="ORF">CKF58_00270</name>
</gene>
<dbReference type="GO" id="GO:0008782">
    <property type="term" value="F:adenosylhomocysteine nucleosidase activity"/>
    <property type="evidence" value="ECO:0007669"/>
    <property type="project" value="UniProtKB-EC"/>
</dbReference>
<dbReference type="AlphaFoldDB" id="A0A3A1YSP1"/>
<evidence type="ECO:0000256" key="5">
    <source>
        <dbReference type="ARBA" id="ARBA00023167"/>
    </source>
</evidence>
<feature type="domain" description="Nucleoside phosphorylase" evidence="6">
    <location>
        <begin position="74"/>
        <end position="268"/>
    </location>
</feature>
<dbReference type="OrthoDB" id="9792278at2"/>
<accession>A0A3A1YSP1</accession>